<protein>
    <recommendedName>
        <fullName evidence="2">HNH nuclease domain-containing protein</fullName>
    </recommendedName>
</protein>
<name>A0A6C0K4C2_9ZZZZ</name>
<dbReference type="AlphaFoldDB" id="A0A6C0K4C2"/>
<dbReference type="GO" id="GO:0008270">
    <property type="term" value="F:zinc ion binding"/>
    <property type="evidence" value="ECO:0007669"/>
    <property type="project" value="InterPro"/>
</dbReference>
<dbReference type="GO" id="GO:0003676">
    <property type="term" value="F:nucleic acid binding"/>
    <property type="evidence" value="ECO:0007669"/>
    <property type="project" value="InterPro"/>
</dbReference>
<dbReference type="Gene3D" id="1.10.30.50">
    <property type="match status" value="1"/>
</dbReference>
<accession>A0A6C0K4C2</accession>
<dbReference type="Pfam" id="PF03235">
    <property type="entry name" value="GmrSD_N"/>
    <property type="match status" value="1"/>
</dbReference>
<dbReference type="Pfam" id="PF01844">
    <property type="entry name" value="HNH"/>
    <property type="match status" value="1"/>
</dbReference>
<feature type="compositionally biased region" description="Basic and acidic residues" evidence="1">
    <location>
        <begin position="1"/>
        <end position="11"/>
    </location>
</feature>
<dbReference type="InterPro" id="IPR002711">
    <property type="entry name" value="HNH"/>
</dbReference>
<dbReference type="PANTHER" id="PTHR39639">
    <property type="entry name" value="CHROMOSOME 16, WHOLE GENOME SHOTGUN SEQUENCE"/>
    <property type="match status" value="1"/>
</dbReference>
<organism evidence="3">
    <name type="scientific">viral metagenome</name>
    <dbReference type="NCBI Taxonomy" id="1070528"/>
    <lineage>
        <taxon>unclassified sequences</taxon>
        <taxon>metagenomes</taxon>
        <taxon>organismal metagenomes</taxon>
    </lineage>
</organism>
<evidence type="ECO:0000256" key="1">
    <source>
        <dbReference type="SAM" id="MobiDB-lite"/>
    </source>
</evidence>
<proteinExistence type="predicted"/>
<sequence length="458" mass="54238">MIKREKIQERGKNKKIPSMNSTESTGVVLKISYIRNISDKTTAGSLHETWLDISPDFQRDYEKRSRTWTGSLIESIFLNRMMPPIWTVYNKKENCDEVLDGQHRLRTILDFVNNKFRIHYEKFPPIHNKEFKDLDKNHQQKVLNYTISFNKLPSSYRESPSELFRMYEILNKASKPLNKYEVYKPLRLEFYKVISNKIRKFFATPLFQETPDDNKRGAAESRIIQIMSIYDIDFEQPLKWSSMEDIKERWCSKFMGDNDEEIRQKFNENRMMIEDLMELLYHSMDYFKQLNFFHEEGRCIVDKHNSLIFQVVLARSVKIFGKNRRPFQNVVEFVKQDILPNISRYVGREGRDGQFQKKMMSKINTHLRYIMDTSSSCDSGSLTRLFKKEDKRKKLEEQNNICPLCDKMIEEHHDYHGDHIVPYAQGGLTLYSNLRVVHRLCHQALSSGGGNAVSTKTN</sequence>
<feature type="region of interest" description="Disordered" evidence="1">
    <location>
        <begin position="1"/>
        <end position="20"/>
    </location>
</feature>
<dbReference type="GO" id="GO:0004519">
    <property type="term" value="F:endonuclease activity"/>
    <property type="evidence" value="ECO:0007669"/>
    <property type="project" value="InterPro"/>
</dbReference>
<reference evidence="3" key="1">
    <citation type="journal article" date="2020" name="Nature">
        <title>Giant virus diversity and host interactions through global metagenomics.</title>
        <authorList>
            <person name="Schulz F."/>
            <person name="Roux S."/>
            <person name="Paez-Espino D."/>
            <person name="Jungbluth S."/>
            <person name="Walsh D.A."/>
            <person name="Denef V.J."/>
            <person name="McMahon K.D."/>
            <person name="Konstantinidis K.T."/>
            <person name="Eloe-Fadrosh E.A."/>
            <person name="Kyrpides N.C."/>
            <person name="Woyke T."/>
        </authorList>
    </citation>
    <scope>NUCLEOTIDE SEQUENCE</scope>
    <source>
        <strain evidence="3">GVMAG-S-1101169-75</strain>
    </source>
</reference>
<dbReference type="EMBL" id="MN740787">
    <property type="protein sequence ID" value="QHU11650.1"/>
    <property type="molecule type" value="Genomic_DNA"/>
</dbReference>
<dbReference type="PANTHER" id="PTHR39639:SF1">
    <property type="entry name" value="DUF262 DOMAIN-CONTAINING PROTEIN"/>
    <property type="match status" value="1"/>
</dbReference>
<dbReference type="CDD" id="cd00085">
    <property type="entry name" value="HNHc"/>
    <property type="match status" value="1"/>
</dbReference>
<evidence type="ECO:0000259" key="2">
    <source>
        <dbReference type="SMART" id="SM00507"/>
    </source>
</evidence>
<dbReference type="InterPro" id="IPR004919">
    <property type="entry name" value="GmrSD_N"/>
</dbReference>
<dbReference type="InterPro" id="IPR003615">
    <property type="entry name" value="HNH_nuc"/>
</dbReference>
<dbReference type="SMART" id="SM00507">
    <property type="entry name" value="HNHc"/>
    <property type="match status" value="1"/>
</dbReference>
<evidence type="ECO:0000313" key="3">
    <source>
        <dbReference type="EMBL" id="QHU11650.1"/>
    </source>
</evidence>
<feature type="domain" description="HNH nuclease" evidence="2">
    <location>
        <begin position="390"/>
        <end position="443"/>
    </location>
</feature>